<evidence type="ECO:0000256" key="7">
    <source>
        <dbReference type="ARBA" id="ARBA00047899"/>
    </source>
</evidence>
<dbReference type="Gene3D" id="1.10.510.10">
    <property type="entry name" value="Transferase(Phosphotransferase) domain 1"/>
    <property type="match status" value="1"/>
</dbReference>
<protein>
    <recommendedName>
        <fullName evidence="1">non-specific serine/threonine protein kinase</fullName>
        <ecNumber evidence="1">2.7.11.1</ecNumber>
    </recommendedName>
</protein>
<dbReference type="AlphaFoldDB" id="A0A559LIW0"/>
<keyword evidence="2" id="KW-0723">Serine/threonine-protein kinase</keyword>
<dbReference type="EC" id="2.7.11.1" evidence="1"/>
<dbReference type="Gene3D" id="3.30.200.20">
    <property type="entry name" value="Phosphorylase Kinase, domain 1"/>
    <property type="match status" value="1"/>
</dbReference>
<comment type="catalytic activity">
    <reaction evidence="7">
        <text>L-threonyl-[protein] + ATP = O-phospho-L-threonyl-[protein] + ADP + H(+)</text>
        <dbReference type="Rhea" id="RHEA:46608"/>
        <dbReference type="Rhea" id="RHEA-COMP:11060"/>
        <dbReference type="Rhea" id="RHEA-COMP:11605"/>
        <dbReference type="ChEBI" id="CHEBI:15378"/>
        <dbReference type="ChEBI" id="CHEBI:30013"/>
        <dbReference type="ChEBI" id="CHEBI:30616"/>
        <dbReference type="ChEBI" id="CHEBI:61977"/>
        <dbReference type="ChEBI" id="CHEBI:456216"/>
        <dbReference type="EC" id="2.7.11.1"/>
    </reaction>
</comment>
<keyword evidence="4 9" id="KW-0547">Nucleotide-binding</keyword>
<sequence length="583" mass="65376">MTGTRQLRFGAYAPLCRFAASACTEKSVHVWNHHGLGDIYAHNQLHALKGSNCNGKVGHGFLPSCYLRNSPSFTHAPPVIISFTRRVFPARLRSFDTQFSATHRPYSNASRKAMSTSTVRYKYIEEVEVLENYRPGGYHPVQINDTLHHDRYQILHKLGHGTFSTAWRALDRNSSTYVAVKFGTADADKDEVDILSRLAMTGTDETMIPRVLDCFTVNGPNGSHPCLVTTPTRCSLIDTKDSSDSGLFQLDVARSLAVQVIKAVAHVHSRGYANGDLHLGNLLLRLPASLNNLSIDQLYAKFGAPKLEPIARLDGPVEPLPTGVPSSAVLPFWLGLPSDNISLCDAKLLLSDLGVAFRPADKTKCESNAPLVVRPPESYFEPTKPLTFESDIWSLSCLAFELFAHRSLIDGIIVPQDDITAQQVHPQGIPPPEWWDKWDKRSKWFDNKGQALSNEQDIWSWGRRFRQWIQEPRKSEGMETINSEEAAALLDLLKRMLAWKPENRPQAQQILKSGWVKEWALPAYNKTKRTPEVERACNFAYLRYMLVIERNDSKGLISLSAQLSIGQLALSEPLHRVWGSETL</sequence>
<dbReference type="PROSITE" id="PS50011">
    <property type="entry name" value="PROTEIN_KINASE_DOM"/>
    <property type="match status" value="1"/>
</dbReference>
<dbReference type="InterPro" id="IPR017441">
    <property type="entry name" value="Protein_kinase_ATP_BS"/>
</dbReference>
<dbReference type="SUPFAM" id="SSF56112">
    <property type="entry name" value="Protein kinase-like (PK-like)"/>
    <property type="match status" value="1"/>
</dbReference>
<reference evidence="11 12" key="1">
    <citation type="journal article" date="2019" name="Microbiol. Resour. Announc.">
        <title>High-quality draft genome sequence of Fusarium oxysporum f. sp. cubense strain 160527, a causal agent of Panama disease.</title>
        <authorList>
            <person name="Asai S."/>
            <person name="Ayukawa Y."/>
            <person name="Gan P."/>
            <person name="Masuda S."/>
            <person name="Komatsu K."/>
            <person name="Shirasu K."/>
            <person name="Arie T."/>
        </authorList>
    </citation>
    <scope>NUCLEOTIDE SEQUENCE [LARGE SCALE GENOMIC DNA]</scope>
    <source>
        <strain evidence="11 12">160527</strain>
    </source>
</reference>
<comment type="caution">
    <text evidence="11">The sequence shown here is derived from an EMBL/GenBank/DDBJ whole genome shotgun (WGS) entry which is preliminary data.</text>
</comment>
<evidence type="ECO:0000313" key="12">
    <source>
        <dbReference type="Proteomes" id="UP000320707"/>
    </source>
</evidence>
<feature type="binding site" evidence="9">
    <location>
        <position position="181"/>
    </location>
    <ligand>
        <name>ATP</name>
        <dbReference type="ChEBI" id="CHEBI:30616"/>
    </ligand>
</feature>
<keyword evidence="6 9" id="KW-0067">ATP-binding</keyword>
<evidence type="ECO:0000256" key="5">
    <source>
        <dbReference type="ARBA" id="ARBA00022777"/>
    </source>
</evidence>
<evidence type="ECO:0000256" key="6">
    <source>
        <dbReference type="ARBA" id="ARBA00022840"/>
    </source>
</evidence>
<organism evidence="11 12">
    <name type="scientific">Fusarium oxysporum f. sp. cubense</name>
    <dbReference type="NCBI Taxonomy" id="61366"/>
    <lineage>
        <taxon>Eukaryota</taxon>
        <taxon>Fungi</taxon>
        <taxon>Dikarya</taxon>
        <taxon>Ascomycota</taxon>
        <taxon>Pezizomycotina</taxon>
        <taxon>Sordariomycetes</taxon>
        <taxon>Hypocreomycetidae</taxon>
        <taxon>Hypocreales</taxon>
        <taxon>Nectriaceae</taxon>
        <taxon>Fusarium</taxon>
        <taxon>Fusarium oxysporum species complex</taxon>
    </lineage>
</organism>
<dbReference type="GO" id="GO:0005524">
    <property type="term" value="F:ATP binding"/>
    <property type="evidence" value="ECO:0007669"/>
    <property type="project" value="UniProtKB-UniRule"/>
</dbReference>
<evidence type="ECO:0000256" key="4">
    <source>
        <dbReference type="ARBA" id="ARBA00022741"/>
    </source>
</evidence>
<dbReference type="PANTHER" id="PTHR47634">
    <property type="entry name" value="PROTEIN KINASE DOMAIN-CONTAINING PROTEIN-RELATED"/>
    <property type="match status" value="1"/>
</dbReference>
<evidence type="ECO:0000256" key="8">
    <source>
        <dbReference type="ARBA" id="ARBA00048679"/>
    </source>
</evidence>
<dbReference type="SMART" id="SM00220">
    <property type="entry name" value="S_TKc"/>
    <property type="match status" value="1"/>
</dbReference>
<feature type="domain" description="Protein kinase" evidence="10">
    <location>
        <begin position="152"/>
        <end position="516"/>
    </location>
</feature>
<evidence type="ECO:0000259" key="10">
    <source>
        <dbReference type="PROSITE" id="PS50011"/>
    </source>
</evidence>
<dbReference type="InterPro" id="IPR011009">
    <property type="entry name" value="Kinase-like_dom_sf"/>
</dbReference>
<evidence type="ECO:0000256" key="3">
    <source>
        <dbReference type="ARBA" id="ARBA00022679"/>
    </source>
</evidence>
<comment type="catalytic activity">
    <reaction evidence="8">
        <text>L-seryl-[protein] + ATP = O-phospho-L-seryl-[protein] + ADP + H(+)</text>
        <dbReference type="Rhea" id="RHEA:17989"/>
        <dbReference type="Rhea" id="RHEA-COMP:9863"/>
        <dbReference type="Rhea" id="RHEA-COMP:11604"/>
        <dbReference type="ChEBI" id="CHEBI:15378"/>
        <dbReference type="ChEBI" id="CHEBI:29999"/>
        <dbReference type="ChEBI" id="CHEBI:30616"/>
        <dbReference type="ChEBI" id="CHEBI:83421"/>
        <dbReference type="ChEBI" id="CHEBI:456216"/>
        <dbReference type="EC" id="2.7.11.1"/>
    </reaction>
</comment>
<dbReference type="GO" id="GO:0050684">
    <property type="term" value="P:regulation of mRNA processing"/>
    <property type="evidence" value="ECO:0007669"/>
    <property type="project" value="TreeGrafter"/>
</dbReference>
<dbReference type="InterPro" id="IPR051334">
    <property type="entry name" value="SRPK"/>
</dbReference>
<dbReference type="GO" id="GO:0000245">
    <property type="term" value="P:spliceosomal complex assembly"/>
    <property type="evidence" value="ECO:0007669"/>
    <property type="project" value="TreeGrafter"/>
</dbReference>
<dbReference type="PROSITE" id="PS00107">
    <property type="entry name" value="PROTEIN_KINASE_ATP"/>
    <property type="match status" value="1"/>
</dbReference>
<evidence type="ECO:0000256" key="2">
    <source>
        <dbReference type="ARBA" id="ARBA00022527"/>
    </source>
</evidence>
<dbReference type="PANTHER" id="PTHR47634:SF9">
    <property type="entry name" value="PROTEIN KINASE DOMAIN-CONTAINING PROTEIN-RELATED"/>
    <property type="match status" value="1"/>
</dbReference>
<dbReference type="EMBL" id="SRMI01000003">
    <property type="protein sequence ID" value="TVY74213.1"/>
    <property type="molecule type" value="Genomic_DNA"/>
</dbReference>
<name>A0A559LIW0_FUSOC</name>
<accession>A0A559LIW0</accession>
<dbReference type="InterPro" id="IPR000719">
    <property type="entry name" value="Prot_kinase_dom"/>
</dbReference>
<dbReference type="GO" id="GO:0004674">
    <property type="term" value="F:protein serine/threonine kinase activity"/>
    <property type="evidence" value="ECO:0007669"/>
    <property type="project" value="UniProtKB-KW"/>
</dbReference>
<dbReference type="Pfam" id="PF00069">
    <property type="entry name" value="Pkinase"/>
    <property type="match status" value="2"/>
</dbReference>
<evidence type="ECO:0000313" key="11">
    <source>
        <dbReference type="EMBL" id="TVY74213.1"/>
    </source>
</evidence>
<keyword evidence="5 11" id="KW-0418">Kinase</keyword>
<evidence type="ECO:0000256" key="1">
    <source>
        <dbReference type="ARBA" id="ARBA00012513"/>
    </source>
</evidence>
<keyword evidence="3" id="KW-0808">Transferase</keyword>
<evidence type="ECO:0000256" key="9">
    <source>
        <dbReference type="PROSITE-ProRule" id="PRU10141"/>
    </source>
</evidence>
<dbReference type="Proteomes" id="UP000320707">
    <property type="component" value="Unassembled WGS sequence"/>
</dbReference>
<proteinExistence type="predicted"/>
<gene>
    <name evidence="11" type="primary">SRPK-7</name>
    <name evidence="11" type="ORF">Focb16_v004778</name>
</gene>